<organism evidence="9 10">
    <name type="scientific">Tilletia caries</name>
    <name type="common">wheat bunt fungus</name>
    <dbReference type="NCBI Taxonomy" id="13290"/>
    <lineage>
        <taxon>Eukaryota</taxon>
        <taxon>Fungi</taxon>
        <taxon>Dikarya</taxon>
        <taxon>Basidiomycota</taxon>
        <taxon>Ustilaginomycotina</taxon>
        <taxon>Exobasidiomycetes</taxon>
        <taxon>Tilletiales</taxon>
        <taxon>Tilletiaceae</taxon>
        <taxon>Tilletia</taxon>
    </lineage>
</organism>
<keyword evidence="5" id="KW-0479">Metal-binding</keyword>
<evidence type="ECO:0000256" key="2">
    <source>
        <dbReference type="ARBA" id="ARBA00004123"/>
    </source>
</evidence>
<evidence type="ECO:0000256" key="7">
    <source>
        <dbReference type="ARBA" id="ARBA00023242"/>
    </source>
</evidence>
<name>A0A8T8SQE7_9BASI</name>
<dbReference type="GO" id="GO:0046872">
    <property type="term" value="F:metal ion binding"/>
    <property type="evidence" value="ECO:0007669"/>
    <property type="project" value="UniProtKB-KW"/>
</dbReference>
<accession>A0A8T8SQE7</accession>
<evidence type="ECO:0000256" key="4">
    <source>
        <dbReference type="ARBA" id="ARBA00022722"/>
    </source>
</evidence>
<dbReference type="InterPro" id="IPR027806">
    <property type="entry name" value="HARBI1_dom"/>
</dbReference>
<comment type="caution">
    <text evidence="9">The sequence shown here is derived from an EMBL/GenBank/DDBJ whole genome shotgun (WGS) entry which is preliminary data.</text>
</comment>
<evidence type="ECO:0000313" key="9">
    <source>
        <dbReference type="EMBL" id="KAE8245743.1"/>
    </source>
</evidence>
<dbReference type="GO" id="GO:0016787">
    <property type="term" value="F:hydrolase activity"/>
    <property type="evidence" value="ECO:0007669"/>
    <property type="project" value="UniProtKB-KW"/>
</dbReference>
<dbReference type="InterPro" id="IPR045249">
    <property type="entry name" value="HARBI1-like"/>
</dbReference>
<evidence type="ECO:0000256" key="6">
    <source>
        <dbReference type="ARBA" id="ARBA00022801"/>
    </source>
</evidence>
<gene>
    <name evidence="9" type="ORF">A4X03_0g7433</name>
</gene>
<comment type="cofactor">
    <cofactor evidence="1">
        <name>a divalent metal cation</name>
        <dbReference type="ChEBI" id="CHEBI:60240"/>
    </cofactor>
</comment>
<dbReference type="EMBL" id="LWDD02001756">
    <property type="protein sequence ID" value="KAE8245743.1"/>
    <property type="molecule type" value="Genomic_DNA"/>
</dbReference>
<dbReference type="Pfam" id="PF13359">
    <property type="entry name" value="DDE_Tnp_4"/>
    <property type="match status" value="1"/>
</dbReference>
<proteinExistence type="inferred from homology"/>
<dbReference type="GO" id="GO:0004518">
    <property type="term" value="F:nuclease activity"/>
    <property type="evidence" value="ECO:0007669"/>
    <property type="project" value="UniProtKB-KW"/>
</dbReference>
<evidence type="ECO:0000256" key="5">
    <source>
        <dbReference type="ARBA" id="ARBA00022723"/>
    </source>
</evidence>
<feature type="domain" description="DDE Tnp4" evidence="8">
    <location>
        <begin position="36"/>
        <end position="181"/>
    </location>
</feature>
<keyword evidence="6" id="KW-0378">Hydrolase</keyword>
<dbReference type="AlphaFoldDB" id="A0A8T8SQE7"/>
<keyword evidence="7" id="KW-0539">Nucleus</keyword>
<evidence type="ECO:0000313" key="10">
    <source>
        <dbReference type="Proteomes" id="UP000077671"/>
    </source>
</evidence>
<evidence type="ECO:0000259" key="8">
    <source>
        <dbReference type="Pfam" id="PF13359"/>
    </source>
</evidence>
<evidence type="ECO:0000256" key="3">
    <source>
        <dbReference type="ARBA" id="ARBA00006958"/>
    </source>
</evidence>
<sequence>MYNLYVRMPPADAPVPDRIQDDPKVKAAFKDVIGALDGTHLPAHPPAAERARFRDRKGNVSFNVMAGCSFDLLFQFVIAGWEGSASDSYVLGKALATTLKIPQGRAYLGDAGFALSKSVMVPYRGTRYHLKEWATGNAKPRTAKELYNRRHAGLRSVIERIFGIMKERFKLLVLGSDFPLKVQVSIFPALAVVHNFIRTVDPDDVMSDPEIDAWIAAHCDNSSGTTEGEPTFKHDKGAEESRTLRAQLMWTAYNS</sequence>
<dbReference type="Proteomes" id="UP000077671">
    <property type="component" value="Unassembled WGS sequence"/>
</dbReference>
<protein>
    <recommendedName>
        <fullName evidence="8">DDE Tnp4 domain-containing protein</fullName>
    </recommendedName>
</protein>
<evidence type="ECO:0000256" key="1">
    <source>
        <dbReference type="ARBA" id="ARBA00001968"/>
    </source>
</evidence>
<comment type="similarity">
    <text evidence="3">Belongs to the HARBI1 family.</text>
</comment>
<dbReference type="PANTHER" id="PTHR22930">
    <property type="match status" value="1"/>
</dbReference>
<comment type="subcellular location">
    <subcellularLocation>
        <location evidence="2">Nucleus</location>
    </subcellularLocation>
</comment>
<keyword evidence="4" id="KW-0540">Nuclease</keyword>
<reference evidence="9" key="1">
    <citation type="submission" date="2016-04" db="EMBL/GenBank/DDBJ databases">
        <authorList>
            <person name="Nguyen H.D."/>
            <person name="Kesanakurti P."/>
            <person name="Cullis J."/>
            <person name="Levesque C.A."/>
            <person name="Hambleton S."/>
        </authorList>
    </citation>
    <scope>NUCLEOTIDE SEQUENCE</scope>
    <source>
        <strain evidence="9">DAOMC 238032</strain>
    </source>
</reference>
<reference evidence="9" key="2">
    <citation type="journal article" date="2019" name="IMA Fungus">
        <title>Genome sequencing and comparison of five Tilletia species to identify candidate genes for the detection of regulated species infecting wheat.</title>
        <authorList>
            <person name="Nguyen H.D.T."/>
            <person name="Sultana T."/>
            <person name="Kesanakurti P."/>
            <person name="Hambleton S."/>
        </authorList>
    </citation>
    <scope>NUCLEOTIDE SEQUENCE</scope>
    <source>
        <strain evidence="9">DAOMC 238032</strain>
    </source>
</reference>
<dbReference type="PANTHER" id="PTHR22930:SF259">
    <property type="entry name" value="OS08G0106900 PROTEIN"/>
    <property type="match status" value="1"/>
</dbReference>
<dbReference type="GO" id="GO:0005634">
    <property type="term" value="C:nucleus"/>
    <property type="evidence" value="ECO:0007669"/>
    <property type="project" value="UniProtKB-SubCell"/>
</dbReference>